<evidence type="ECO:0000256" key="1">
    <source>
        <dbReference type="ARBA" id="ARBA00022448"/>
    </source>
</evidence>
<sequence>MTAVIEFDAVGRTYPGPPPVAALHPADLVVESGQYVAVVGPSGSGKSTFLNLVGLLDVPSTGHYRLDGIDAGELSENHRAALRGRRIGFVFQAFHLLPHRTALENVMLGMLYQGVPRAERQDRALAALTEVRLAHRLLALPSQMSGGERQRVAVARALVNEPSLLLCDEPTGNLDTVTAEAVLELFHGLHARGMTLVMVTHNDDVAERADRIVTIRDGRLEERR</sequence>
<dbReference type="PROSITE" id="PS00211">
    <property type="entry name" value="ABC_TRANSPORTER_1"/>
    <property type="match status" value="1"/>
</dbReference>
<keyword evidence="2" id="KW-0547">Nucleotide-binding</keyword>
<comment type="caution">
    <text evidence="5">The sequence shown here is derived from an EMBL/GenBank/DDBJ whole genome shotgun (WGS) entry which is preliminary data.</text>
</comment>
<dbReference type="GO" id="GO:0098796">
    <property type="term" value="C:membrane protein complex"/>
    <property type="evidence" value="ECO:0007669"/>
    <property type="project" value="UniProtKB-ARBA"/>
</dbReference>
<feature type="domain" description="ABC transporter" evidence="4">
    <location>
        <begin position="5"/>
        <end position="224"/>
    </location>
</feature>
<evidence type="ECO:0000313" key="6">
    <source>
        <dbReference type="Proteomes" id="UP000598174"/>
    </source>
</evidence>
<dbReference type="InterPro" id="IPR003593">
    <property type="entry name" value="AAA+_ATPase"/>
</dbReference>
<dbReference type="PROSITE" id="PS50893">
    <property type="entry name" value="ABC_TRANSPORTER_2"/>
    <property type="match status" value="1"/>
</dbReference>
<reference evidence="5" key="1">
    <citation type="submission" date="2021-01" db="EMBL/GenBank/DDBJ databases">
        <title>Whole genome shotgun sequence of Actinoplanes ferrugineus NBRC 15555.</title>
        <authorList>
            <person name="Komaki H."/>
            <person name="Tamura T."/>
        </authorList>
    </citation>
    <scope>NUCLEOTIDE SEQUENCE</scope>
    <source>
        <strain evidence="5">NBRC 15555</strain>
    </source>
</reference>
<dbReference type="InterPro" id="IPR017871">
    <property type="entry name" value="ABC_transporter-like_CS"/>
</dbReference>
<evidence type="ECO:0000256" key="3">
    <source>
        <dbReference type="ARBA" id="ARBA00022840"/>
    </source>
</evidence>
<dbReference type="PANTHER" id="PTHR24220">
    <property type="entry name" value="IMPORT ATP-BINDING PROTEIN"/>
    <property type="match status" value="1"/>
</dbReference>
<dbReference type="AlphaFoldDB" id="A0A919MCA5"/>
<dbReference type="Gene3D" id="3.40.50.300">
    <property type="entry name" value="P-loop containing nucleotide triphosphate hydrolases"/>
    <property type="match status" value="1"/>
</dbReference>
<dbReference type="SUPFAM" id="SSF52540">
    <property type="entry name" value="P-loop containing nucleoside triphosphate hydrolases"/>
    <property type="match status" value="1"/>
</dbReference>
<dbReference type="GO" id="GO:0016887">
    <property type="term" value="F:ATP hydrolysis activity"/>
    <property type="evidence" value="ECO:0007669"/>
    <property type="project" value="InterPro"/>
</dbReference>
<organism evidence="5 6">
    <name type="scientific">Paractinoplanes ferrugineus</name>
    <dbReference type="NCBI Taxonomy" id="113564"/>
    <lineage>
        <taxon>Bacteria</taxon>
        <taxon>Bacillati</taxon>
        <taxon>Actinomycetota</taxon>
        <taxon>Actinomycetes</taxon>
        <taxon>Micromonosporales</taxon>
        <taxon>Micromonosporaceae</taxon>
        <taxon>Paractinoplanes</taxon>
    </lineage>
</organism>
<keyword evidence="1" id="KW-0813">Transport</keyword>
<accession>A0A919MCA5</accession>
<dbReference type="CDD" id="cd03255">
    <property type="entry name" value="ABC_MJ0796_LolCDE_FtsE"/>
    <property type="match status" value="1"/>
</dbReference>
<dbReference type="Proteomes" id="UP000598174">
    <property type="component" value="Unassembled WGS sequence"/>
</dbReference>
<dbReference type="GO" id="GO:0022857">
    <property type="term" value="F:transmembrane transporter activity"/>
    <property type="evidence" value="ECO:0007669"/>
    <property type="project" value="UniProtKB-ARBA"/>
</dbReference>
<dbReference type="SMART" id="SM00382">
    <property type="entry name" value="AAA"/>
    <property type="match status" value="1"/>
</dbReference>
<proteinExistence type="predicted"/>
<dbReference type="Pfam" id="PF00005">
    <property type="entry name" value="ABC_tran"/>
    <property type="match status" value="1"/>
</dbReference>
<dbReference type="InterPro" id="IPR027417">
    <property type="entry name" value="P-loop_NTPase"/>
</dbReference>
<name>A0A919MCA5_9ACTN</name>
<dbReference type="RefSeq" id="WP_203817086.1">
    <property type="nucleotide sequence ID" value="NZ_BAAABP010000071.1"/>
</dbReference>
<protein>
    <submittedName>
        <fullName evidence="5">ABC transporter ATP-binding protein</fullName>
    </submittedName>
</protein>
<evidence type="ECO:0000313" key="5">
    <source>
        <dbReference type="EMBL" id="GIE10548.1"/>
    </source>
</evidence>
<evidence type="ECO:0000256" key="2">
    <source>
        <dbReference type="ARBA" id="ARBA00022741"/>
    </source>
</evidence>
<gene>
    <name evidence="5" type="ORF">Afe05nite_23880</name>
</gene>
<dbReference type="PANTHER" id="PTHR24220:SF86">
    <property type="entry name" value="ABC TRANSPORTER ABCH.1"/>
    <property type="match status" value="1"/>
</dbReference>
<dbReference type="EMBL" id="BOMM01000016">
    <property type="protein sequence ID" value="GIE10548.1"/>
    <property type="molecule type" value="Genomic_DNA"/>
</dbReference>
<dbReference type="GO" id="GO:0005524">
    <property type="term" value="F:ATP binding"/>
    <property type="evidence" value="ECO:0007669"/>
    <property type="project" value="UniProtKB-KW"/>
</dbReference>
<keyword evidence="6" id="KW-1185">Reference proteome</keyword>
<dbReference type="FunFam" id="3.40.50.300:FF:000032">
    <property type="entry name" value="Export ABC transporter ATP-binding protein"/>
    <property type="match status" value="1"/>
</dbReference>
<dbReference type="GO" id="GO:0005886">
    <property type="term" value="C:plasma membrane"/>
    <property type="evidence" value="ECO:0007669"/>
    <property type="project" value="TreeGrafter"/>
</dbReference>
<dbReference type="InterPro" id="IPR015854">
    <property type="entry name" value="ABC_transpr_LolD-like"/>
</dbReference>
<keyword evidence="3 5" id="KW-0067">ATP-binding</keyword>
<dbReference type="InterPro" id="IPR017911">
    <property type="entry name" value="MacB-like_ATP-bd"/>
</dbReference>
<evidence type="ECO:0000259" key="4">
    <source>
        <dbReference type="PROSITE" id="PS50893"/>
    </source>
</evidence>
<dbReference type="InterPro" id="IPR003439">
    <property type="entry name" value="ABC_transporter-like_ATP-bd"/>
</dbReference>